<feature type="region of interest" description="Disordered" evidence="1">
    <location>
        <begin position="151"/>
        <end position="176"/>
    </location>
</feature>
<dbReference type="Pfam" id="PF07603">
    <property type="entry name" value="Lcl_C"/>
    <property type="match status" value="1"/>
</dbReference>
<feature type="domain" description="Lcl C-terminal" evidence="3">
    <location>
        <begin position="117"/>
        <end position="291"/>
    </location>
</feature>
<dbReference type="EMBL" id="FNAG01000006">
    <property type="protein sequence ID" value="SDD73488.1"/>
    <property type="molecule type" value="Genomic_DNA"/>
</dbReference>
<evidence type="ECO:0000256" key="1">
    <source>
        <dbReference type="SAM" id="MobiDB-lite"/>
    </source>
</evidence>
<evidence type="ECO:0000256" key="2">
    <source>
        <dbReference type="SAM" id="SignalP"/>
    </source>
</evidence>
<name>A0A1G6X5U6_9GAMM</name>
<evidence type="ECO:0000259" key="3">
    <source>
        <dbReference type="Pfam" id="PF07603"/>
    </source>
</evidence>
<keyword evidence="5" id="KW-1185">Reference proteome</keyword>
<organism evidence="4 5">
    <name type="scientific">Aquimonas voraii</name>
    <dbReference type="NCBI Taxonomy" id="265719"/>
    <lineage>
        <taxon>Bacteria</taxon>
        <taxon>Pseudomonadati</taxon>
        <taxon>Pseudomonadota</taxon>
        <taxon>Gammaproteobacteria</taxon>
        <taxon>Lysobacterales</taxon>
        <taxon>Lysobacteraceae</taxon>
        <taxon>Aquimonas</taxon>
    </lineage>
</organism>
<dbReference type="InterPro" id="IPR011460">
    <property type="entry name" value="Lcl_C"/>
</dbReference>
<keyword evidence="2" id="KW-0732">Signal</keyword>
<dbReference type="STRING" id="265719.SAMN04488509_10653"/>
<evidence type="ECO:0000313" key="4">
    <source>
        <dbReference type="EMBL" id="SDD73488.1"/>
    </source>
</evidence>
<dbReference type="Proteomes" id="UP000199603">
    <property type="component" value="Unassembled WGS sequence"/>
</dbReference>
<feature type="compositionally biased region" description="Polar residues" evidence="1">
    <location>
        <begin position="151"/>
        <end position="162"/>
    </location>
</feature>
<proteinExistence type="predicted"/>
<accession>A0A1G6X5U6</accession>
<feature type="chain" id="PRO_5011455027" description="Lcl C-terminal domain-containing protein" evidence="2">
    <location>
        <begin position="23"/>
        <end position="294"/>
    </location>
</feature>
<dbReference type="OrthoDB" id="9793251at2"/>
<sequence length="294" mass="31444">MPILRCIPLALLASLPAASVLAQTGRLNDTGQRLTYTATAVSPLPDPPDFPGQDARHGRDIAFEEGALAKQGRGAAGFDFSKLGADGQPLPVQDQAWASDTQGFDAGSEAAGTRWSCVRDHVTGLDWEVRTHTPVPALRDRRWTYSWYSSAQRPDGSANASNGGDPGGSNRGECFDRYDADSNPGGLFCDSAGYVEAVNAVGLCGSSDWRMPTRRELESIVHYGTRWPAIDTAMFPDVTGDFGNPQNPVPNVTWTGTPAAFSDQAWSLYFEYGTPVDGTSKTLAASVRLVRSAP</sequence>
<dbReference type="AlphaFoldDB" id="A0A1G6X5U6"/>
<gene>
    <name evidence="4" type="ORF">SAMN04488509_10653</name>
</gene>
<dbReference type="RefSeq" id="WP_091242664.1">
    <property type="nucleotide sequence ID" value="NZ_FNAG01000006.1"/>
</dbReference>
<feature type="signal peptide" evidence="2">
    <location>
        <begin position="1"/>
        <end position="22"/>
    </location>
</feature>
<protein>
    <recommendedName>
        <fullName evidence="3">Lcl C-terminal domain-containing protein</fullName>
    </recommendedName>
</protein>
<evidence type="ECO:0000313" key="5">
    <source>
        <dbReference type="Proteomes" id="UP000199603"/>
    </source>
</evidence>
<reference evidence="4 5" key="1">
    <citation type="submission" date="2016-10" db="EMBL/GenBank/DDBJ databases">
        <authorList>
            <person name="de Groot N.N."/>
        </authorList>
    </citation>
    <scope>NUCLEOTIDE SEQUENCE [LARGE SCALE GENOMIC DNA]</scope>
    <source>
        <strain evidence="4 5">DSM 16957</strain>
    </source>
</reference>